<reference evidence="6 7" key="1">
    <citation type="journal article" date="2015" name="Genome Biol. Evol.">
        <title>Phylogenomic analyses indicate that early fungi evolved digesting cell walls of algal ancestors of land plants.</title>
        <authorList>
            <person name="Chang Y."/>
            <person name="Wang S."/>
            <person name="Sekimoto S."/>
            <person name="Aerts A.L."/>
            <person name="Choi C."/>
            <person name="Clum A."/>
            <person name="LaButti K.M."/>
            <person name="Lindquist E.A."/>
            <person name="Yee Ngan C."/>
            <person name="Ohm R.A."/>
            <person name="Salamov A.A."/>
            <person name="Grigoriev I.V."/>
            <person name="Spatafora J.W."/>
            <person name="Berbee M.L."/>
        </authorList>
    </citation>
    <scope>NUCLEOTIDE SEQUENCE [LARGE SCALE GENOMIC DNA]</scope>
    <source>
        <strain evidence="6 7">NRRL 28638</strain>
    </source>
</reference>
<dbReference type="GO" id="GO:0005737">
    <property type="term" value="C:cytoplasm"/>
    <property type="evidence" value="ECO:0007669"/>
    <property type="project" value="TreeGrafter"/>
</dbReference>
<name>A0A137P9L5_CONC2</name>
<feature type="repeat" description="WD" evidence="3">
    <location>
        <begin position="551"/>
        <end position="582"/>
    </location>
</feature>
<feature type="region of interest" description="Disordered" evidence="4">
    <location>
        <begin position="1"/>
        <end position="20"/>
    </location>
</feature>
<dbReference type="PROSITE" id="PS50181">
    <property type="entry name" value="FBOX"/>
    <property type="match status" value="1"/>
</dbReference>
<sequence length="767" mass="85960">MSSNSIKQNNSGLTNSPKLEYTEIDISQNMNPSTSEDSGDSPNSNNVLLKLSSKIRVEGVPLNHYHTLAIPTPRKLEKNGDYPLLNQAFPQNLQNFSENINGQNLVLNRTHLADKFYNTENTKKRLASPTLSTHEDSDTLVISNAKRRQSSKSINESVSASPTPSVNSPSHNYPDTVQQAFHTNPDDFILPSPSLSPSAVHQDIQRFVSPNPRPQNAELAQIPLDTNPEELPQSILNIPNLISQFDSLPRGLRTYLLYLLLQRSERYILQFLASNMYPALRIDLLSTLPVEVSQKVLYYLDSVSLFQVGAVCKQWRHLSDSNDDLWNHCLTQDDLQPSKTPNYTQALMEKFYLTKPRLPEPEISVKAVYRRQAIMENNWWKGIAHQTSFLAHGRNVVTCLQFDDQRIVTGSDDMTMGVFDTNSGRLIHTLSGHEGGVWALQYVGSTLASGSTDRTLRIWDLDSGVCRHVFPGHTSTVRCLQILMPQPSTTQFNSDGTPKLEPPYPLVVTGSRDTHLRVWKLPSPSEDDPFIGNDGTHPSEPEHNPYHLASLRGHTQSVRAVAGHGNIVVSGSYDNDVRVWDLTDFSCKLNLEGHNQKVYCVALDTERNRCASGSLDATVRVWNMETGECIWTLEGHSLLIGLLEISPKYIVSAAADSSVRVWDCETGECKRVLLANAGAITCFQHDQKRVVSGSEGGIKLWDMRGDSNQDRELVNGLTGCWQTRFNQRYCITATQRNEQTLIEIFDFDVIDEEPRISNLDADHLLDD</sequence>
<evidence type="ECO:0000256" key="1">
    <source>
        <dbReference type="ARBA" id="ARBA00022574"/>
    </source>
</evidence>
<accession>A0A137P9L5</accession>
<keyword evidence="1 3" id="KW-0853">WD repeat</keyword>
<keyword evidence="2" id="KW-0677">Repeat</keyword>
<feature type="compositionally biased region" description="Polar residues" evidence="4">
    <location>
        <begin position="151"/>
        <end position="182"/>
    </location>
</feature>
<dbReference type="AlphaFoldDB" id="A0A137P9L5"/>
<dbReference type="InterPro" id="IPR020472">
    <property type="entry name" value="WD40_PAC1"/>
</dbReference>
<dbReference type="Gene3D" id="2.130.10.10">
    <property type="entry name" value="YVTN repeat-like/Quinoprotein amine dehydrogenase"/>
    <property type="match status" value="1"/>
</dbReference>
<feature type="region of interest" description="Disordered" evidence="4">
    <location>
        <begin position="125"/>
        <end position="187"/>
    </location>
</feature>
<dbReference type="STRING" id="796925.A0A137P9L5"/>
<organism evidence="6 7">
    <name type="scientific">Conidiobolus coronatus (strain ATCC 28846 / CBS 209.66 / NRRL 28638)</name>
    <name type="common">Delacroixia coronata</name>
    <dbReference type="NCBI Taxonomy" id="796925"/>
    <lineage>
        <taxon>Eukaryota</taxon>
        <taxon>Fungi</taxon>
        <taxon>Fungi incertae sedis</taxon>
        <taxon>Zoopagomycota</taxon>
        <taxon>Entomophthoromycotina</taxon>
        <taxon>Entomophthoromycetes</taxon>
        <taxon>Entomophthorales</taxon>
        <taxon>Ancylistaceae</taxon>
        <taxon>Conidiobolus</taxon>
    </lineage>
</organism>
<dbReference type="PROSITE" id="PS00678">
    <property type="entry name" value="WD_REPEATS_1"/>
    <property type="match status" value="4"/>
</dbReference>
<dbReference type="OMA" id="KTTKIWF"/>
<dbReference type="SUPFAM" id="SSF50978">
    <property type="entry name" value="WD40 repeat-like"/>
    <property type="match status" value="1"/>
</dbReference>
<evidence type="ECO:0000259" key="5">
    <source>
        <dbReference type="PROSITE" id="PS50181"/>
    </source>
</evidence>
<dbReference type="GO" id="GO:0005634">
    <property type="term" value="C:nucleus"/>
    <property type="evidence" value="ECO:0007669"/>
    <property type="project" value="TreeGrafter"/>
</dbReference>
<dbReference type="Proteomes" id="UP000070444">
    <property type="component" value="Unassembled WGS sequence"/>
</dbReference>
<dbReference type="Gene3D" id="1.20.1280.50">
    <property type="match status" value="1"/>
</dbReference>
<dbReference type="SUPFAM" id="SSF81383">
    <property type="entry name" value="F-box domain"/>
    <property type="match status" value="1"/>
</dbReference>
<feature type="repeat" description="WD" evidence="3">
    <location>
        <begin position="591"/>
        <end position="632"/>
    </location>
</feature>
<dbReference type="Pfam" id="PF12937">
    <property type="entry name" value="F-box-like"/>
    <property type="match status" value="1"/>
</dbReference>
<dbReference type="Pfam" id="PF00400">
    <property type="entry name" value="WD40"/>
    <property type="match status" value="7"/>
</dbReference>
<dbReference type="PANTHER" id="PTHR19849:SF1">
    <property type="entry name" value="F-BOX_WD REPEAT-CONTAINING PROTEIN 7"/>
    <property type="match status" value="1"/>
</dbReference>
<dbReference type="InterPro" id="IPR001680">
    <property type="entry name" value="WD40_rpt"/>
</dbReference>
<feature type="repeat" description="WD" evidence="3">
    <location>
        <begin position="430"/>
        <end position="469"/>
    </location>
</feature>
<keyword evidence="7" id="KW-1185">Reference proteome</keyword>
<dbReference type="GO" id="GO:0043161">
    <property type="term" value="P:proteasome-mediated ubiquitin-dependent protein catabolic process"/>
    <property type="evidence" value="ECO:0007669"/>
    <property type="project" value="TreeGrafter"/>
</dbReference>
<dbReference type="GO" id="GO:0010992">
    <property type="term" value="P:ubiquitin recycling"/>
    <property type="evidence" value="ECO:0007669"/>
    <property type="project" value="TreeGrafter"/>
</dbReference>
<dbReference type="InterPro" id="IPR015943">
    <property type="entry name" value="WD40/YVTN_repeat-like_dom_sf"/>
</dbReference>
<dbReference type="InterPro" id="IPR036322">
    <property type="entry name" value="WD40_repeat_dom_sf"/>
</dbReference>
<dbReference type="SMART" id="SM00256">
    <property type="entry name" value="FBOX"/>
    <property type="match status" value="1"/>
</dbReference>
<proteinExistence type="predicted"/>
<dbReference type="GO" id="GO:0043130">
    <property type="term" value="F:ubiquitin binding"/>
    <property type="evidence" value="ECO:0007669"/>
    <property type="project" value="TreeGrafter"/>
</dbReference>
<gene>
    <name evidence="6" type="ORF">CONCODRAFT_5657</name>
</gene>
<evidence type="ECO:0000256" key="4">
    <source>
        <dbReference type="SAM" id="MobiDB-lite"/>
    </source>
</evidence>
<dbReference type="InterPro" id="IPR001810">
    <property type="entry name" value="F-box_dom"/>
</dbReference>
<dbReference type="EMBL" id="KQ964470">
    <property type="protein sequence ID" value="KXN71672.1"/>
    <property type="molecule type" value="Genomic_DNA"/>
</dbReference>
<evidence type="ECO:0000313" key="7">
    <source>
        <dbReference type="Proteomes" id="UP000070444"/>
    </source>
</evidence>
<feature type="repeat" description="WD" evidence="3">
    <location>
        <begin position="633"/>
        <end position="672"/>
    </location>
</feature>
<evidence type="ECO:0000256" key="2">
    <source>
        <dbReference type="ARBA" id="ARBA00022737"/>
    </source>
</evidence>
<dbReference type="PROSITE" id="PS50082">
    <property type="entry name" value="WD_REPEATS_2"/>
    <property type="match status" value="4"/>
</dbReference>
<dbReference type="CDD" id="cd00200">
    <property type="entry name" value="WD40"/>
    <property type="match status" value="1"/>
</dbReference>
<evidence type="ECO:0000256" key="3">
    <source>
        <dbReference type="PROSITE-ProRule" id="PRU00221"/>
    </source>
</evidence>
<dbReference type="InterPro" id="IPR019775">
    <property type="entry name" value="WD40_repeat_CS"/>
</dbReference>
<dbReference type="OrthoDB" id="190105at2759"/>
<dbReference type="InterPro" id="IPR036047">
    <property type="entry name" value="F-box-like_dom_sf"/>
</dbReference>
<protein>
    <submittedName>
        <fullName evidence="6">WD40 repeat-like protein</fullName>
    </submittedName>
</protein>
<feature type="compositionally biased region" description="Polar residues" evidence="4">
    <location>
        <begin position="1"/>
        <end position="17"/>
    </location>
</feature>
<dbReference type="PANTHER" id="PTHR19849">
    <property type="entry name" value="PHOSPHOLIPASE A-2-ACTIVATING PROTEIN"/>
    <property type="match status" value="1"/>
</dbReference>
<dbReference type="SMART" id="SM00320">
    <property type="entry name" value="WD40"/>
    <property type="match status" value="7"/>
</dbReference>
<dbReference type="PRINTS" id="PR00320">
    <property type="entry name" value="GPROTEINBRPT"/>
</dbReference>
<evidence type="ECO:0000313" key="6">
    <source>
        <dbReference type="EMBL" id="KXN71672.1"/>
    </source>
</evidence>
<feature type="domain" description="F-box" evidence="5">
    <location>
        <begin position="282"/>
        <end position="329"/>
    </location>
</feature>
<dbReference type="PROSITE" id="PS50294">
    <property type="entry name" value="WD_REPEATS_REGION"/>
    <property type="match status" value="4"/>
</dbReference>